<dbReference type="NCBIfam" id="TIGR02532">
    <property type="entry name" value="IV_pilin_GFxxxE"/>
    <property type="match status" value="1"/>
</dbReference>
<keyword evidence="1" id="KW-0472">Membrane</keyword>
<evidence type="ECO:0000256" key="1">
    <source>
        <dbReference type="SAM" id="Phobius"/>
    </source>
</evidence>
<accession>A0A4R6GIN5</accession>
<dbReference type="Gene3D" id="3.30.700.10">
    <property type="entry name" value="Glycoprotein, Type 4 Pilin"/>
    <property type="match status" value="1"/>
</dbReference>
<dbReference type="AlphaFoldDB" id="A0A4R6GIN5"/>
<dbReference type="InterPro" id="IPR045584">
    <property type="entry name" value="Pilin-like"/>
</dbReference>
<keyword evidence="1" id="KW-0812">Transmembrane</keyword>
<dbReference type="SUPFAM" id="SSF54523">
    <property type="entry name" value="Pili subunits"/>
    <property type="match status" value="1"/>
</dbReference>
<feature type="transmembrane region" description="Helical" evidence="1">
    <location>
        <begin position="20"/>
        <end position="38"/>
    </location>
</feature>
<proteinExistence type="predicted"/>
<dbReference type="Pfam" id="PF07963">
    <property type="entry name" value="N_methyl"/>
    <property type="match status" value="1"/>
</dbReference>
<dbReference type="OrthoDB" id="5405523at2"/>
<dbReference type="EMBL" id="SNWF01000004">
    <property type="protein sequence ID" value="TDN94842.1"/>
    <property type="molecule type" value="Genomic_DNA"/>
</dbReference>
<sequence>MCDLLVFKGKRYDRCAGFTLLELMVVACIVAILATVLLDRVRFYQKMAEKASVEQTLGVLQSALQLRFTSLIVNSKIGEAPNLVKQNPMLWLAQKPANYAGEYFDQLPEGNVSGHWYFDLKDRDLVYFVHNRADSKNADGVLPQLRFKTKLVLAVEDFPGAGGQVAGKAIEGVVLEQIVPYAWH</sequence>
<organism evidence="2 3">
    <name type="scientific">Herminiimonas fonticola</name>
    <dbReference type="NCBI Taxonomy" id="303380"/>
    <lineage>
        <taxon>Bacteria</taxon>
        <taxon>Pseudomonadati</taxon>
        <taxon>Pseudomonadota</taxon>
        <taxon>Betaproteobacteria</taxon>
        <taxon>Burkholderiales</taxon>
        <taxon>Oxalobacteraceae</taxon>
        <taxon>Herminiimonas</taxon>
    </lineage>
</organism>
<evidence type="ECO:0000313" key="3">
    <source>
        <dbReference type="Proteomes" id="UP000294737"/>
    </source>
</evidence>
<comment type="caution">
    <text evidence="2">The sequence shown here is derived from an EMBL/GenBank/DDBJ whole genome shotgun (WGS) entry which is preliminary data.</text>
</comment>
<keyword evidence="1" id="KW-1133">Transmembrane helix</keyword>
<name>A0A4R6GIN5_9BURK</name>
<gene>
    <name evidence="2" type="ORF">EV677_1403</name>
</gene>
<keyword evidence="3" id="KW-1185">Reference proteome</keyword>
<dbReference type="InterPro" id="IPR012902">
    <property type="entry name" value="N_methyl_site"/>
</dbReference>
<evidence type="ECO:0000313" key="2">
    <source>
        <dbReference type="EMBL" id="TDN94842.1"/>
    </source>
</evidence>
<dbReference type="Proteomes" id="UP000294737">
    <property type="component" value="Unassembled WGS sequence"/>
</dbReference>
<protein>
    <submittedName>
        <fullName evidence="2">General secretion pathway protein G</fullName>
    </submittedName>
</protein>
<reference evidence="2 3" key="1">
    <citation type="submission" date="2019-03" db="EMBL/GenBank/DDBJ databases">
        <title>Genomic Encyclopedia of Type Strains, Phase IV (KMG-IV): sequencing the most valuable type-strain genomes for metagenomic binning, comparative biology and taxonomic classification.</title>
        <authorList>
            <person name="Goeker M."/>
        </authorList>
    </citation>
    <scope>NUCLEOTIDE SEQUENCE [LARGE SCALE GENOMIC DNA]</scope>
    <source>
        <strain evidence="2 3">DSM 18555</strain>
    </source>
</reference>